<feature type="compositionally biased region" description="Low complexity" evidence="1">
    <location>
        <begin position="43"/>
        <end position="52"/>
    </location>
</feature>
<comment type="caution">
    <text evidence="2">The sequence shown here is derived from an EMBL/GenBank/DDBJ whole genome shotgun (WGS) entry which is preliminary data.</text>
</comment>
<reference evidence="2 3" key="1">
    <citation type="submission" date="2020-08" db="EMBL/GenBank/DDBJ databases">
        <title>Genomic Encyclopedia of Type Strains, Phase IV (KMG-IV): sequencing the most valuable type-strain genomes for metagenomic binning, comparative biology and taxonomic classification.</title>
        <authorList>
            <person name="Goeker M."/>
        </authorList>
    </citation>
    <scope>NUCLEOTIDE SEQUENCE [LARGE SCALE GENOMIC DNA]</scope>
    <source>
        <strain evidence="2 3">DSM 17455</strain>
    </source>
</reference>
<feature type="region of interest" description="Disordered" evidence="1">
    <location>
        <begin position="1"/>
        <end position="55"/>
    </location>
</feature>
<keyword evidence="3" id="KW-1185">Reference proteome</keyword>
<feature type="compositionally biased region" description="Basic and acidic residues" evidence="1">
    <location>
        <begin position="1"/>
        <end position="30"/>
    </location>
</feature>
<sequence length="110" mass="11970">MQRTSGDQHRHRDAVRADQRRQREDDRAGGEHAAVAETVACPAGQQQQAAEGQGIGVEDPLQVALGGVERLRQRGAGNHEDDGIDDHQELGAADDEEHQRRGLCRRAGFG</sequence>
<feature type="region of interest" description="Disordered" evidence="1">
    <location>
        <begin position="68"/>
        <end position="110"/>
    </location>
</feature>
<dbReference type="EMBL" id="JACJHZ010000027">
    <property type="protein sequence ID" value="MBA9022848.1"/>
    <property type="molecule type" value="Genomic_DNA"/>
</dbReference>
<protein>
    <submittedName>
        <fullName evidence="2">Uncharacterized protein</fullName>
    </submittedName>
</protein>
<organism evidence="2 3">
    <name type="scientific">Aminobacter ciceronei</name>
    <dbReference type="NCBI Taxonomy" id="150723"/>
    <lineage>
        <taxon>Bacteria</taxon>
        <taxon>Pseudomonadati</taxon>
        <taxon>Pseudomonadota</taxon>
        <taxon>Alphaproteobacteria</taxon>
        <taxon>Hyphomicrobiales</taxon>
        <taxon>Phyllobacteriaceae</taxon>
        <taxon>Aminobacter</taxon>
    </lineage>
</organism>
<proteinExistence type="predicted"/>
<name>A0ABR6CCU2_9HYPH</name>
<evidence type="ECO:0000313" key="2">
    <source>
        <dbReference type="EMBL" id="MBA9022848.1"/>
    </source>
</evidence>
<evidence type="ECO:0000313" key="3">
    <source>
        <dbReference type="Proteomes" id="UP000587524"/>
    </source>
</evidence>
<dbReference type="Proteomes" id="UP000587524">
    <property type="component" value="Unassembled WGS sequence"/>
</dbReference>
<accession>A0ABR6CCU2</accession>
<feature type="compositionally biased region" description="Basic and acidic residues" evidence="1">
    <location>
        <begin position="69"/>
        <end position="89"/>
    </location>
</feature>
<gene>
    <name evidence="2" type="ORF">HNQ97_004867</name>
</gene>
<evidence type="ECO:0000256" key="1">
    <source>
        <dbReference type="SAM" id="MobiDB-lite"/>
    </source>
</evidence>